<feature type="compositionally biased region" description="Polar residues" evidence="10">
    <location>
        <begin position="31"/>
        <end position="41"/>
    </location>
</feature>
<evidence type="ECO:0000256" key="6">
    <source>
        <dbReference type="ARBA" id="ARBA00022989"/>
    </source>
</evidence>
<dbReference type="HAMAP" id="MF_00422">
    <property type="entry name" value="SecE"/>
    <property type="match status" value="1"/>
</dbReference>
<dbReference type="Gene3D" id="1.20.5.1030">
    <property type="entry name" value="Preprotein translocase secy subunit"/>
    <property type="match status" value="1"/>
</dbReference>
<evidence type="ECO:0000256" key="7">
    <source>
        <dbReference type="ARBA" id="ARBA00023010"/>
    </source>
</evidence>
<feature type="transmembrane region" description="Helical" evidence="9">
    <location>
        <begin position="70"/>
        <end position="91"/>
    </location>
</feature>
<dbReference type="InterPro" id="IPR038379">
    <property type="entry name" value="SecE_sf"/>
</dbReference>
<dbReference type="InterPro" id="IPR005807">
    <property type="entry name" value="SecE_bac"/>
</dbReference>
<keyword evidence="12" id="KW-1185">Reference proteome</keyword>
<keyword evidence="6 9" id="KW-1133">Transmembrane helix</keyword>
<evidence type="ECO:0000313" key="12">
    <source>
        <dbReference type="Proteomes" id="UP000724964"/>
    </source>
</evidence>
<keyword evidence="5 9" id="KW-0653">Protein transport</keyword>
<comment type="similarity">
    <text evidence="9">Belongs to the SecE/SEC61-gamma family.</text>
</comment>
<evidence type="ECO:0000256" key="10">
    <source>
        <dbReference type="SAM" id="MobiDB-lite"/>
    </source>
</evidence>
<dbReference type="NCBIfam" id="TIGR00964">
    <property type="entry name" value="secE_bact"/>
    <property type="match status" value="1"/>
</dbReference>
<gene>
    <name evidence="9 11" type="primary">secE</name>
    <name evidence="11" type="ORF">JYT35_00475</name>
</gene>
<keyword evidence="7 9" id="KW-0811">Translocation</keyword>
<dbReference type="PANTHER" id="PTHR33910:SF1">
    <property type="entry name" value="PROTEIN TRANSLOCASE SUBUNIT SECE"/>
    <property type="match status" value="1"/>
</dbReference>
<proteinExistence type="inferred from homology"/>
<keyword evidence="4 9" id="KW-0812">Transmembrane</keyword>
<dbReference type="InterPro" id="IPR001901">
    <property type="entry name" value="Translocase_SecE/Sec61-g"/>
</dbReference>
<dbReference type="EMBL" id="JAFIUH010000004">
    <property type="protein sequence ID" value="MBN4059574.1"/>
    <property type="molecule type" value="Genomic_DNA"/>
</dbReference>
<evidence type="ECO:0000256" key="4">
    <source>
        <dbReference type="ARBA" id="ARBA00022692"/>
    </source>
</evidence>
<comment type="subunit">
    <text evidence="9">Component of the Sec protein translocase complex. Heterotrimer consisting of SecY, SecE and SecG subunits. The heterotrimers can form oligomers, although 1 heterotrimer is thought to be able to translocate proteins. Interacts with the ribosome. Interacts with SecDF, and other proteins may be involved. Interacts with SecA.</text>
</comment>
<feature type="region of interest" description="Disordered" evidence="10">
    <location>
        <begin position="1"/>
        <end position="46"/>
    </location>
</feature>
<evidence type="ECO:0000313" key="11">
    <source>
        <dbReference type="EMBL" id="MBN4059574.1"/>
    </source>
</evidence>
<evidence type="ECO:0000256" key="8">
    <source>
        <dbReference type="ARBA" id="ARBA00023136"/>
    </source>
</evidence>
<accession>A0ABS3AQ14</accession>
<dbReference type="Proteomes" id="UP000724964">
    <property type="component" value="Unassembled WGS sequence"/>
</dbReference>
<keyword evidence="2 9" id="KW-0813">Transport</keyword>
<organism evidence="11 12">
    <name type="scientific">Acidimicrobium ferrooxidans</name>
    <dbReference type="NCBI Taxonomy" id="53635"/>
    <lineage>
        <taxon>Bacteria</taxon>
        <taxon>Bacillati</taxon>
        <taxon>Actinomycetota</taxon>
        <taxon>Acidimicrobiia</taxon>
        <taxon>Acidimicrobiales</taxon>
        <taxon>Acidimicrobiaceae</taxon>
        <taxon>Acidimicrobium</taxon>
    </lineage>
</organism>
<keyword evidence="8 9" id="KW-0472">Membrane</keyword>
<dbReference type="PANTHER" id="PTHR33910">
    <property type="entry name" value="PROTEIN TRANSLOCASE SUBUNIT SECE"/>
    <property type="match status" value="1"/>
</dbReference>
<evidence type="ECO:0000256" key="5">
    <source>
        <dbReference type="ARBA" id="ARBA00022927"/>
    </source>
</evidence>
<comment type="subcellular location">
    <subcellularLocation>
        <location evidence="9">Cell membrane</location>
        <topology evidence="9">Single-pass membrane protein</topology>
    </subcellularLocation>
    <subcellularLocation>
        <location evidence="1">Membrane</location>
    </subcellularLocation>
</comment>
<dbReference type="Pfam" id="PF00584">
    <property type="entry name" value="SecE"/>
    <property type="match status" value="1"/>
</dbReference>
<reference evidence="11" key="1">
    <citation type="submission" date="2021-02" db="EMBL/GenBank/DDBJ databases">
        <title>Activity-based single-cell genomes from oceanic crustal fluid captures similar information to metagenomic and metatranscriptomic surveys with orders of magnitude less sampling.</title>
        <authorList>
            <person name="D'Angelo T.S."/>
            <person name="Orcutt B.N."/>
        </authorList>
    </citation>
    <scope>NUCLEOTIDE SEQUENCE [LARGE SCALE GENOMIC DNA]</scope>
    <source>
        <strain evidence="11">AH-315-J10</strain>
    </source>
</reference>
<evidence type="ECO:0000256" key="3">
    <source>
        <dbReference type="ARBA" id="ARBA00022475"/>
    </source>
</evidence>
<name>A0ABS3AQ14_9ACTN</name>
<evidence type="ECO:0000256" key="2">
    <source>
        <dbReference type="ARBA" id="ARBA00022448"/>
    </source>
</evidence>
<comment type="caution">
    <text evidence="11">The sequence shown here is derived from an EMBL/GenBank/DDBJ whole genome shotgun (WGS) entry which is preliminary data.</text>
</comment>
<evidence type="ECO:0000256" key="9">
    <source>
        <dbReference type="HAMAP-Rule" id="MF_00422"/>
    </source>
</evidence>
<comment type="function">
    <text evidence="9">Essential subunit of the Sec protein translocation channel SecYEG. Clamps together the 2 halves of SecY. May contact the channel plug during translocation.</text>
</comment>
<sequence>MAMNREQRRQLQKQGDMNEDGSPAAQRRAKTSQGPPTNERTSPAEFVGEVRGELRKVVWPTRDELRNYSIVVFITIVVLTSIIAGLDYLAGEGVLQLFETN</sequence>
<protein>
    <recommendedName>
        <fullName evidence="9">Protein translocase subunit SecE</fullName>
    </recommendedName>
</protein>
<evidence type="ECO:0000256" key="1">
    <source>
        <dbReference type="ARBA" id="ARBA00004370"/>
    </source>
</evidence>
<keyword evidence="3 9" id="KW-1003">Cell membrane</keyword>